<feature type="coiled-coil region" evidence="1">
    <location>
        <begin position="36"/>
        <end position="70"/>
    </location>
</feature>
<name>A0A243W9Y8_9BACT</name>
<dbReference type="EMBL" id="MTSE01000011">
    <property type="protein sequence ID" value="OUJ72354.1"/>
    <property type="molecule type" value="Genomic_DNA"/>
</dbReference>
<sequence>MLLNETKSLQSKHAGKHKSQAINTDNGSALMNFNTVDDCRRELTAANNTIELLRSQLHDKERIIQLLEMQLQK</sequence>
<keyword evidence="1" id="KW-0175">Coiled coil</keyword>
<feature type="compositionally biased region" description="Polar residues" evidence="2">
    <location>
        <begin position="1"/>
        <end position="11"/>
    </location>
</feature>
<evidence type="ECO:0000256" key="2">
    <source>
        <dbReference type="SAM" id="MobiDB-lite"/>
    </source>
</evidence>
<keyword evidence="4" id="KW-1185">Reference proteome</keyword>
<accession>A0A243W9Y8</accession>
<proteinExistence type="predicted"/>
<feature type="region of interest" description="Disordered" evidence="2">
    <location>
        <begin position="1"/>
        <end position="24"/>
    </location>
</feature>
<evidence type="ECO:0000313" key="4">
    <source>
        <dbReference type="Proteomes" id="UP000194873"/>
    </source>
</evidence>
<evidence type="ECO:0000256" key="1">
    <source>
        <dbReference type="SAM" id="Coils"/>
    </source>
</evidence>
<dbReference type="AlphaFoldDB" id="A0A243W9Y8"/>
<protein>
    <submittedName>
        <fullName evidence="3">Uncharacterized protein</fullName>
    </submittedName>
</protein>
<evidence type="ECO:0000313" key="3">
    <source>
        <dbReference type="EMBL" id="OUJ72354.1"/>
    </source>
</evidence>
<gene>
    <name evidence="3" type="ORF">BXP70_19065</name>
</gene>
<organism evidence="3 4">
    <name type="scientific">Hymenobacter crusticola</name>
    <dbReference type="NCBI Taxonomy" id="1770526"/>
    <lineage>
        <taxon>Bacteria</taxon>
        <taxon>Pseudomonadati</taxon>
        <taxon>Bacteroidota</taxon>
        <taxon>Cytophagia</taxon>
        <taxon>Cytophagales</taxon>
        <taxon>Hymenobacteraceae</taxon>
        <taxon>Hymenobacter</taxon>
    </lineage>
</organism>
<dbReference type="Proteomes" id="UP000194873">
    <property type="component" value="Unassembled WGS sequence"/>
</dbReference>
<comment type="caution">
    <text evidence="3">The sequence shown here is derived from an EMBL/GenBank/DDBJ whole genome shotgun (WGS) entry which is preliminary data.</text>
</comment>
<reference evidence="3 4" key="1">
    <citation type="submission" date="2017-01" db="EMBL/GenBank/DDBJ databases">
        <title>A new Hymenobacter.</title>
        <authorList>
            <person name="Liang Y."/>
            <person name="Feng F."/>
        </authorList>
    </citation>
    <scope>NUCLEOTIDE SEQUENCE [LARGE SCALE GENOMIC DNA]</scope>
    <source>
        <strain evidence="3">MIMBbqt21</strain>
    </source>
</reference>